<evidence type="ECO:0000256" key="4">
    <source>
        <dbReference type="ARBA" id="ARBA00022741"/>
    </source>
</evidence>
<comment type="catalytic activity">
    <reaction evidence="8">
        <text>ITP + H2O = IMP + diphosphate + H(+)</text>
        <dbReference type="Rhea" id="RHEA:29399"/>
        <dbReference type="ChEBI" id="CHEBI:15377"/>
        <dbReference type="ChEBI" id="CHEBI:15378"/>
        <dbReference type="ChEBI" id="CHEBI:33019"/>
        <dbReference type="ChEBI" id="CHEBI:58053"/>
        <dbReference type="ChEBI" id="CHEBI:61402"/>
        <dbReference type="EC" id="3.6.1.66"/>
    </reaction>
</comment>
<keyword evidence="8" id="KW-0464">Manganese</keyword>
<keyword evidence="7 8" id="KW-0546">Nucleotide metabolism</keyword>
<keyword evidence="3 8" id="KW-0479">Metal-binding</keyword>
<comment type="catalytic activity">
    <reaction evidence="8">
        <text>XTP + H2O = XMP + diphosphate + H(+)</text>
        <dbReference type="Rhea" id="RHEA:28610"/>
        <dbReference type="ChEBI" id="CHEBI:15377"/>
        <dbReference type="ChEBI" id="CHEBI:15378"/>
        <dbReference type="ChEBI" id="CHEBI:33019"/>
        <dbReference type="ChEBI" id="CHEBI:57464"/>
        <dbReference type="ChEBI" id="CHEBI:61314"/>
        <dbReference type="EC" id="3.6.1.66"/>
    </reaction>
</comment>
<feature type="binding site" evidence="8">
    <location>
        <position position="168"/>
    </location>
    <ligand>
        <name>ITP</name>
        <dbReference type="ChEBI" id="CHEBI:61402"/>
    </ligand>
</feature>
<evidence type="ECO:0000256" key="6">
    <source>
        <dbReference type="ARBA" id="ARBA00022842"/>
    </source>
</evidence>
<protein>
    <recommendedName>
        <fullName evidence="8">Inosine triphosphate pyrophosphatase</fullName>
        <shortName evidence="8">ITPase</shortName>
        <shortName evidence="8">Inosine triphosphatase</shortName>
        <ecNumber evidence="8">3.6.1.66</ecNumber>
    </recommendedName>
    <alternativeName>
        <fullName evidence="8">Non-canonical purine NTP pyrophosphatase</fullName>
    </alternativeName>
    <alternativeName>
        <fullName evidence="8">Non-standard purine NTP pyrophosphatase</fullName>
    </alternativeName>
    <alternativeName>
        <fullName evidence="8">Nucleoside-triphosphate diphosphatase</fullName>
    </alternativeName>
    <alternativeName>
        <fullName evidence="8">Nucleoside-triphosphate pyrophosphatase</fullName>
        <shortName evidence="8">NTPase</shortName>
    </alternativeName>
    <alternativeName>
        <fullName evidence="8">XTP/dITP diphosphatase</fullName>
    </alternativeName>
</protein>
<dbReference type="Pfam" id="PF01725">
    <property type="entry name" value="Ham1p_like"/>
    <property type="match status" value="1"/>
</dbReference>
<name>A0ABQ9EN74_TEGGR</name>
<evidence type="ECO:0000256" key="2">
    <source>
        <dbReference type="ARBA" id="ARBA00022490"/>
    </source>
</evidence>
<proteinExistence type="inferred from homology"/>
<feature type="binding site" evidence="8">
    <location>
        <position position="68"/>
    </location>
    <ligand>
        <name>Mg(2+)</name>
        <dbReference type="ChEBI" id="CHEBI:18420"/>
    </ligand>
</feature>
<dbReference type="PANTHER" id="PTHR11067">
    <property type="entry name" value="INOSINE TRIPHOSPHATE PYROPHOSPHATASE/HAM1 PROTEIN"/>
    <property type="match status" value="1"/>
</dbReference>
<keyword evidence="5 8" id="KW-0378">Hydrolase</keyword>
<dbReference type="EMBL" id="JARBDR010000813">
    <property type="protein sequence ID" value="KAJ8306654.1"/>
    <property type="molecule type" value="Genomic_DNA"/>
</dbReference>
<feature type="binding site" evidence="8">
    <location>
        <begin position="173"/>
        <end position="174"/>
    </location>
    <ligand>
        <name>ITP</name>
        <dbReference type="ChEBI" id="CHEBI:61402"/>
    </ligand>
</feature>
<feature type="binding site" evidence="8">
    <location>
        <begin position="68"/>
        <end position="69"/>
    </location>
    <ligand>
        <name>ITP</name>
        <dbReference type="ChEBI" id="CHEBI:61402"/>
    </ligand>
</feature>
<evidence type="ECO:0000256" key="1">
    <source>
        <dbReference type="ARBA" id="ARBA00008023"/>
    </source>
</evidence>
<dbReference type="Proteomes" id="UP001217089">
    <property type="component" value="Unassembled WGS sequence"/>
</dbReference>
<dbReference type="CDD" id="cd00515">
    <property type="entry name" value="HAM1"/>
    <property type="match status" value="1"/>
</dbReference>
<comment type="similarity">
    <text evidence="1 8 9">Belongs to the HAM1 NTPase family.</text>
</comment>
<dbReference type="Gene3D" id="3.90.950.10">
    <property type="match status" value="1"/>
</dbReference>
<dbReference type="PANTHER" id="PTHR11067:SF9">
    <property type="entry name" value="INOSINE TRIPHOSPHATE PYROPHOSPHATASE"/>
    <property type="match status" value="1"/>
</dbReference>
<evidence type="ECO:0000256" key="5">
    <source>
        <dbReference type="ARBA" id="ARBA00022801"/>
    </source>
</evidence>
<comment type="subcellular location">
    <subcellularLocation>
        <location evidence="8">Cytoplasm</location>
    </subcellularLocation>
</comment>
<comment type="function">
    <text evidence="8">Pyrophosphatase that hydrolyzes non-canonical purine nucleotides such as inosine triphosphate (ITP), deoxyinosine triphosphate (dITP) or xanthosine 5'-triphosphate (XTP) to their respective monophosphate derivatives. The enzyme does not distinguish between the deoxy- and ribose forms. Probably excludes non-canonical purines from RNA and DNA precursor pools, thus preventing their incorporation into RNA and DNA and avoiding chromosomal lesions.</text>
</comment>
<feature type="binding site" evidence="8">
    <location>
        <begin position="145"/>
        <end position="148"/>
    </location>
    <ligand>
        <name>ITP</name>
        <dbReference type="ChEBI" id="CHEBI:61402"/>
    </ligand>
</feature>
<keyword evidence="4 8" id="KW-0547">Nucleotide-binding</keyword>
<feature type="binding site" evidence="8">
    <location>
        <begin position="10"/>
        <end position="15"/>
    </location>
    <ligand>
        <name>ITP</name>
        <dbReference type="ChEBI" id="CHEBI:61402"/>
    </ligand>
</feature>
<dbReference type="NCBIfam" id="TIGR00042">
    <property type="entry name" value="RdgB/HAM1 family non-canonical purine NTP pyrophosphatase"/>
    <property type="match status" value="1"/>
</dbReference>
<keyword evidence="6 8" id="KW-0460">Magnesium</keyword>
<feature type="binding site" evidence="8">
    <location>
        <position position="52"/>
    </location>
    <ligand>
        <name>ITP</name>
        <dbReference type="ChEBI" id="CHEBI:61402"/>
    </ligand>
</feature>
<evidence type="ECO:0000256" key="3">
    <source>
        <dbReference type="ARBA" id="ARBA00022723"/>
    </source>
</evidence>
<evidence type="ECO:0000313" key="10">
    <source>
        <dbReference type="EMBL" id="KAJ8306654.1"/>
    </source>
</evidence>
<gene>
    <name evidence="10" type="ORF">KUTeg_017199</name>
</gene>
<feature type="binding site" evidence="8">
    <location>
        <position position="40"/>
    </location>
    <ligand>
        <name>Mg(2+)</name>
        <dbReference type="ChEBI" id="CHEBI:18420"/>
    </ligand>
</feature>
<evidence type="ECO:0000256" key="7">
    <source>
        <dbReference type="ARBA" id="ARBA00023080"/>
    </source>
</evidence>
<keyword evidence="11" id="KW-1185">Reference proteome</keyword>
<reference evidence="10 11" key="1">
    <citation type="submission" date="2022-12" db="EMBL/GenBank/DDBJ databases">
        <title>Chromosome-level genome of Tegillarca granosa.</title>
        <authorList>
            <person name="Kim J."/>
        </authorList>
    </citation>
    <scope>NUCLEOTIDE SEQUENCE [LARGE SCALE GENOMIC DNA]</scope>
    <source>
        <strain evidence="10">Teg-2019</strain>
        <tissue evidence="10">Adductor muscle</tissue>
    </source>
</reference>
<dbReference type="InterPro" id="IPR002637">
    <property type="entry name" value="RdgB/HAM1"/>
</dbReference>
<evidence type="ECO:0000256" key="9">
    <source>
        <dbReference type="RuleBase" id="RU003781"/>
    </source>
</evidence>
<dbReference type="HAMAP" id="MF_03148">
    <property type="entry name" value="HAM1_NTPase"/>
    <property type="match status" value="1"/>
</dbReference>
<comment type="subunit">
    <text evidence="8">Homodimer.</text>
</comment>
<comment type="caution">
    <text evidence="10">The sequence shown here is derived from an EMBL/GenBank/DDBJ whole genome shotgun (WGS) entry which is preliminary data.</text>
</comment>
<organism evidence="10 11">
    <name type="scientific">Tegillarca granosa</name>
    <name type="common">Malaysian cockle</name>
    <name type="synonym">Anadara granosa</name>
    <dbReference type="NCBI Taxonomy" id="220873"/>
    <lineage>
        <taxon>Eukaryota</taxon>
        <taxon>Metazoa</taxon>
        <taxon>Spiralia</taxon>
        <taxon>Lophotrochozoa</taxon>
        <taxon>Mollusca</taxon>
        <taxon>Bivalvia</taxon>
        <taxon>Autobranchia</taxon>
        <taxon>Pteriomorphia</taxon>
        <taxon>Arcoida</taxon>
        <taxon>Arcoidea</taxon>
        <taxon>Arcidae</taxon>
        <taxon>Tegillarca</taxon>
    </lineage>
</organism>
<dbReference type="SUPFAM" id="SSF52972">
    <property type="entry name" value="ITPase-like"/>
    <property type="match status" value="1"/>
</dbReference>
<comment type="cofactor">
    <cofactor evidence="8">
        <name>Mg(2+)</name>
        <dbReference type="ChEBI" id="CHEBI:18420"/>
    </cofactor>
    <cofactor evidence="8">
        <name>Mn(2+)</name>
        <dbReference type="ChEBI" id="CHEBI:29035"/>
    </cofactor>
    <text evidence="8">Binds 1 divalent metal cation per subunit; can use either Mg(2+) or Mn(2+).</text>
</comment>
<evidence type="ECO:0000256" key="8">
    <source>
        <dbReference type="HAMAP-Rule" id="MF_03148"/>
    </source>
</evidence>
<dbReference type="InterPro" id="IPR027502">
    <property type="entry name" value="ITPase"/>
</dbReference>
<dbReference type="InterPro" id="IPR029001">
    <property type="entry name" value="ITPase-like_fam"/>
</dbReference>
<evidence type="ECO:0000313" key="11">
    <source>
        <dbReference type="Proteomes" id="UP001217089"/>
    </source>
</evidence>
<accession>A0ABQ9EN74</accession>
<sequence>MAGNPLTLVTGNKNKLKEFLKILGPDFPHEVVNNDVDLPEYQGEPDNVAIEKCKLAAQAIKGPVITEDTCLCFNALGGLPGPYIKWFLGKIGPAGLYKMLAGFEDKTAYALCTLAYSSGEKDSEVILFRGRTDGQIVEPRGPQDFGWDPCFQPDGFKETYAEMPKETKNSISHRGKAVESLKSHFLKQTNTK</sequence>
<dbReference type="EC" id="3.6.1.66" evidence="8"/>
<keyword evidence="2 8" id="KW-0963">Cytoplasm</keyword>
<comment type="catalytic activity">
    <reaction evidence="8">
        <text>dITP + H2O = dIMP + diphosphate + H(+)</text>
        <dbReference type="Rhea" id="RHEA:28342"/>
        <dbReference type="ChEBI" id="CHEBI:15377"/>
        <dbReference type="ChEBI" id="CHEBI:15378"/>
        <dbReference type="ChEBI" id="CHEBI:33019"/>
        <dbReference type="ChEBI" id="CHEBI:61194"/>
        <dbReference type="ChEBI" id="CHEBI:61382"/>
        <dbReference type="EC" id="3.6.1.66"/>
    </reaction>
</comment>